<feature type="compositionally biased region" description="Low complexity" evidence="1">
    <location>
        <begin position="71"/>
        <end position="84"/>
    </location>
</feature>
<gene>
    <name evidence="2" type="ORF">BT67DRAFT_161157</name>
</gene>
<comment type="caution">
    <text evidence="2">The sequence shown here is derived from an EMBL/GenBank/DDBJ whole genome shotgun (WGS) entry which is preliminary data.</text>
</comment>
<dbReference type="AlphaFoldDB" id="A0AAN6UE53"/>
<dbReference type="EMBL" id="MU853426">
    <property type="protein sequence ID" value="KAK4131312.1"/>
    <property type="molecule type" value="Genomic_DNA"/>
</dbReference>
<sequence length="120" mass="13080">MPYQSGGSPLLFERPDMQWSNDPKLWPKPSTISTSVEPQQLRIPIHPTIVTSLAAGSASRSRDTWPRDDPMQGGRPQGGRMQRTRPMFAGQQAQMGYMGLGLGPGQGPPAPWGQRGGRRG</sequence>
<accession>A0AAN6UE53</accession>
<protein>
    <submittedName>
        <fullName evidence="2">Uncharacterized protein</fullName>
    </submittedName>
</protein>
<dbReference type="Proteomes" id="UP001304895">
    <property type="component" value="Unassembled WGS sequence"/>
</dbReference>
<evidence type="ECO:0000313" key="3">
    <source>
        <dbReference type="Proteomes" id="UP001304895"/>
    </source>
</evidence>
<evidence type="ECO:0000313" key="2">
    <source>
        <dbReference type="EMBL" id="KAK4131312.1"/>
    </source>
</evidence>
<feature type="compositionally biased region" description="Basic and acidic residues" evidence="1">
    <location>
        <begin position="60"/>
        <end position="70"/>
    </location>
</feature>
<reference evidence="2" key="1">
    <citation type="journal article" date="2023" name="Mol. Phylogenet. Evol.">
        <title>Genome-scale phylogeny and comparative genomics of the fungal order Sordariales.</title>
        <authorList>
            <person name="Hensen N."/>
            <person name="Bonometti L."/>
            <person name="Westerberg I."/>
            <person name="Brannstrom I.O."/>
            <person name="Guillou S."/>
            <person name="Cros-Aarteil S."/>
            <person name="Calhoun S."/>
            <person name="Haridas S."/>
            <person name="Kuo A."/>
            <person name="Mondo S."/>
            <person name="Pangilinan J."/>
            <person name="Riley R."/>
            <person name="LaButti K."/>
            <person name="Andreopoulos B."/>
            <person name="Lipzen A."/>
            <person name="Chen C."/>
            <person name="Yan M."/>
            <person name="Daum C."/>
            <person name="Ng V."/>
            <person name="Clum A."/>
            <person name="Steindorff A."/>
            <person name="Ohm R.A."/>
            <person name="Martin F."/>
            <person name="Silar P."/>
            <person name="Natvig D.O."/>
            <person name="Lalanne C."/>
            <person name="Gautier V."/>
            <person name="Ament-Velasquez S.L."/>
            <person name="Kruys A."/>
            <person name="Hutchinson M.I."/>
            <person name="Powell A.J."/>
            <person name="Barry K."/>
            <person name="Miller A.N."/>
            <person name="Grigoriev I.V."/>
            <person name="Debuchy R."/>
            <person name="Gladieux P."/>
            <person name="Hiltunen Thoren M."/>
            <person name="Johannesson H."/>
        </authorList>
    </citation>
    <scope>NUCLEOTIDE SEQUENCE</scope>
    <source>
        <strain evidence="2">CBS 123565</strain>
    </source>
</reference>
<feature type="region of interest" description="Disordered" evidence="1">
    <location>
        <begin position="1"/>
        <end position="35"/>
    </location>
</feature>
<organism evidence="2 3">
    <name type="scientific">Trichocladium antarcticum</name>
    <dbReference type="NCBI Taxonomy" id="1450529"/>
    <lineage>
        <taxon>Eukaryota</taxon>
        <taxon>Fungi</taxon>
        <taxon>Dikarya</taxon>
        <taxon>Ascomycota</taxon>
        <taxon>Pezizomycotina</taxon>
        <taxon>Sordariomycetes</taxon>
        <taxon>Sordariomycetidae</taxon>
        <taxon>Sordariales</taxon>
        <taxon>Chaetomiaceae</taxon>
        <taxon>Trichocladium</taxon>
    </lineage>
</organism>
<name>A0AAN6UE53_9PEZI</name>
<keyword evidence="3" id="KW-1185">Reference proteome</keyword>
<feature type="region of interest" description="Disordered" evidence="1">
    <location>
        <begin position="52"/>
        <end position="84"/>
    </location>
</feature>
<feature type="region of interest" description="Disordered" evidence="1">
    <location>
        <begin position="97"/>
        <end position="120"/>
    </location>
</feature>
<proteinExistence type="predicted"/>
<evidence type="ECO:0000256" key="1">
    <source>
        <dbReference type="SAM" id="MobiDB-lite"/>
    </source>
</evidence>
<reference evidence="2" key="2">
    <citation type="submission" date="2023-05" db="EMBL/GenBank/DDBJ databases">
        <authorList>
            <consortium name="Lawrence Berkeley National Laboratory"/>
            <person name="Steindorff A."/>
            <person name="Hensen N."/>
            <person name="Bonometti L."/>
            <person name="Westerberg I."/>
            <person name="Brannstrom I.O."/>
            <person name="Guillou S."/>
            <person name="Cros-Aarteil S."/>
            <person name="Calhoun S."/>
            <person name="Haridas S."/>
            <person name="Kuo A."/>
            <person name="Mondo S."/>
            <person name="Pangilinan J."/>
            <person name="Riley R."/>
            <person name="Labutti K."/>
            <person name="Andreopoulos B."/>
            <person name="Lipzen A."/>
            <person name="Chen C."/>
            <person name="Yanf M."/>
            <person name="Daum C."/>
            <person name="Ng V."/>
            <person name="Clum A."/>
            <person name="Ohm R."/>
            <person name="Martin F."/>
            <person name="Silar P."/>
            <person name="Natvig D."/>
            <person name="Lalanne C."/>
            <person name="Gautier V."/>
            <person name="Ament-Velasquez S.L."/>
            <person name="Kruys A."/>
            <person name="Hutchinson M.I."/>
            <person name="Powell A.J."/>
            <person name="Barry K."/>
            <person name="Miller A.N."/>
            <person name="Grigoriev I.V."/>
            <person name="Debuchy R."/>
            <person name="Gladieux P."/>
            <person name="Thoren M.H."/>
            <person name="Johannesson H."/>
        </authorList>
    </citation>
    <scope>NUCLEOTIDE SEQUENCE</scope>
    <source>
        <strain evidence="2">CBS 123565</strain>
    </source>
</reference>